<dbReference type="GO" id="GO:0005794">
    <property type="term" value="C:Golgi apparatus"/>
    <property type="evidence" value="ECO:0007669"/>
    <property type="project" value="TreeGrafter"/>
</dbReference>
<dbReference type="PRINTS" id="PR02050">
    <property type="entry name" value="B14GALTRFASE"/>
</dbReference>
<dbReference type="GO" id="GO:0006688">
    <property type="term" value="P:glycosphingolipid biosynthetic process"/>
    <property type="evidence" value="ECO:0007669"/>
    <property type="project" value="TreeGrafter"/>
</dbReference>
<dbReference type="EC" id="2.4.1.-" evidence="11"/>
<feature type="compositionally biased region" description="Low complexity" evidence="12">
    <location>
        <begin position="97"/>
        <end position="127"/>
    </location>
</feature>
<proteinExistence type="inferred from homology"/>
<keyword evidence="15" id="KW-1185">Reference proteome</keyword>
<keyword evidence="7 11" id="KW-0735">Signal-anchor</keyword>
<dbReference type="KEGG" id="lak:106164683"/>
<dbReference type="UniPathway" id="UPA00378"/>
<evidence type="ECO:0000256" key="6">
    <source>
        <dbReference type="ARBA" id="ARBA00022692"/>
    </source>
</evidence>
<evidence type="ECO:0000256" key="10">
    <source>
        <dbReference type="ARBA" id="ARBA00023180"/>
    </source>
</evidence>
<comment type="subcellular location">
    <subcellularLocation>
        <location evidence="1">Membrane</location>
        <topology evidence="1">Single-pass type II membrane protein</topology>
    </subcellularLocation>
</comment>
<dbReference type="InterPro" id="IPR003859">
    <property type="entry name" value="Galactosyl_T"/>
</dbReference>
<dbReference type="CDD" id="cd00899">
    <property type="entry name" value="b4GalT"/>
    <property type="match status" value="1"/>
</dbReference>
<dbReference type="Gene3D" id="3.90.550.10">
    <property type="entry name" value="Spore Coat Polysaccharide Biosynthesis Protein SpsA, Chain A"/>
    <property type="match status" value="1"/>
</dbReference>
<dbReference type="SUPFAM" id="SSF53448">
    <property type="entry name" value="Nucleotide-diphospho-sugar transferases"/>
    <property type="match status" value="1"/>
</dbReference>
<gene>
    <name evidence="16 17 18 19" type="primary">LOC106164683</name>
</gene>
<keyword evidence="4 11" id="KW-0328">Glycosyltransferase</keyword>
<accession>A0A1S3IJQ9</accession>
<dbReference type="PANTHER" id="PTHR19300:SF57">
    <property type="entry name" value="BETA-1,4-N-ACETYLGALACTOSAMINYLTRANSFERASE"/>
    <property type="match status" value="1"/>
</dbReference>
<evidence type="ECO:0000313" key="18">
    <source>
        <dbReference type="RefSeq" id="XP_013398121.1"/>
    </source>
</evidence>
<dbReference type="RefSeq" id="XP_013398119.1">
    <property type="nucleotide sequence ID" value="XM_013542665.1"/>
</dbReference>
<dbReference type="Proteomes" id="UP000085678">
    <property type="component" value="Unplaced"/>
</dbReference>
<dbReference type="GO" id="GO:0033842">
    <property type="term" value="F:N-acetyl-beta-glucosaminyl-derivative 4-beta-N-acetylgalactosaminyltransferase activity"/>
    <property type="evidence" value="ECO:0007669"/>
    <property type="project" value="TreeGrafter"/>
</dbReference>
<evidence type="ECO:0000259" key="14">
    <source>
        <dbReference type="Pfam" id="PF13733"/>
    </source>
</evidence>
<dbReference type="InterPro" id="IPR029044">
    <property type="entry name" value="Nucleotide-diphossugar_trans"/>
</dbReference>
<evidence type="ECO:0000256" key="8">
    <source>
        <dbReference type="ARBA" id="ARBA00022989"/>
    </source>
</evidence>
<comment type="function">
    <text evidence="11">Catalyses the transfer of galactose onto proteins or lipids.</text>
</comment>
<keyword evidence="5 11" id="KW-0808">Transferase</keyword>
<feature type="compositionally biased region" description="Polar residues" evidence="12">
    <location>
        <begin position="139"/>
        <end position="159"/>
    </location>
</feature>
<organism evidence="15 18">
    <name type="scientific">Lingula anatina</name>
    <name type="common">Brachiopod</name>
    <name type="synonym">Lingula unguis</name>
    <dbReference type="NCBI Taxonomy" id="7574"/>
    <lineage>
        <taxon>Eukaryota</taxon>
        <taxon>Metazoa</taxon>
        <taxon>Spiralia</taxon>
        <taxon>Lophotrochozoa</taxon>
        <taxon>Brachiopoda</taxon>
        <taxon>Linguliformea</taxon>
        <taxon>Lingulata</taxon>
        <taxon>Lingulida</taxon>
        <taxon>Linguloidea</taxon>
        <taxon>Lingulidae</taxon>
        <taxon>Lingula</taxon>
    </lineage>
</organism>
<feature type="domain" description="Galactosyltransferase N-terminal" evidence="14">
    <location>
        <begin position="163"/>
        <end position="299"/>
    </location>
</feature>
<dbReference type="RefSeq" id="XP_013398120.1">
    <property type="nucleotide sequence ID" value="XM_013542666.1"/>
</dbReference>
<evidence type="ECO:0000256" key="5">
    <source>
        <dbReference type="ARBA" id="ARBA00022679"/>
    </source>
</evidence>
<protein>
    <recommendedName>
        <fullName evidence="11">Beta-1,4-galactosyltransferase</fullName>
        <ecNumber evidence="11">2.4.1.-</ecNumber>
    </recommendedName>
</protein>
<sequence length="497" mass="55343">MATRPPRIHVDQRKCLRYLIVSVSILLLSQFTVSLYFTYVKSSTVTFKRNFDPTSSDTPFGIVGRLLVSSPLPSSSSSSSSSSPLASTSASVLTSALPSSTSTSIPSPTTSPQSIKSTTPLTTTSKPPDAKLKTVKPTGISSSTAGTNFTTTEGPSTSWDGRCGELPAGLEGRRVVNMMPPSWEDLHQKFSGTSSGILPGGRWKPKDCVPRTHVAIIIPFRERYEQLRVFLNNMHPLLQKQQLNYGIYIIDQRVGFHFNRAMLMNVGFVEAGKIEDYDCFIFHDVDLIAENELNMYSCPAKPRHMSVLIDKFNYKPQYSYIFGGVTALTKEHMHRVNGYPNLYFGWGGEDDDMSARIRSKGAPGLSRVPGEIGRYKMIKHKREKSNPVNPLRIKLLATAKTRFSTDGLNSLAGKYSVLRVEQLPLYTRIEVDLDEKGIFMQKQVEKFRNNSFIQGALKMNETFITMPSTTTSTTPKPTTTTRSVPQQLLHLIKSVFK</sequence>
<dbReference type="InterPro" id="IPR027791">
    <property type="entry name" value="Galactosyl_T_C"/>
</dbReference>
<evidence type="ECO:0000256" key="3">
    <source>
        <dbReference type="ARBA" id="ARBA00005735"/>
    </source>
</evidence>
<dbReference type="PANTHER" id="PTHR19300">
    <property type="entry name" value="BETA-1,4-GALACTOSYLTRANSFERASE"/>
    <property type="match status" value="1"/>
</dbReference>
<evidence type="ECO:0000256" key="4">
    <source>
        <dbReference type="ARBA" id="ARBA00022676"/>
    </source>
</evidence>
<dbReference type="InterPro" id="IPR027995">
    <property type="entry name" value="Galactosyl_T_N"/>
</dbReference>
<comment type="similarity">
    <text evidence="3 11">Belongs to the glycosyltransferase 7 family.</text>
</comment>
<evidence type="ECO:0000256" key="11">
    <source>
        <dbReference type="RuleBase" id="RU368121"/>
    </source>
</evidence>
<evidence type="ECO:0000313" key="15">
    <source>
        <dbReference type="Proteomes" id="UP000085678"/>
    </source>
</evidence>
<evidence type="ECO:0000256" key="9">
    <source>
        <dbReference type="ARBA" id="ARBA00023136"/>
    </source>
</evidence>
<dbReference type="OrthoDB" id="10016069at2759"/>
<keyword evidence="9 11" id="KW-0472">Membrane</keyword>
<keyword evidence="8 11" id="KW-1133">Transmembrane helix</keyword>
<dbReference type="GO" id="GO:0008378">
    <property type="term" value="F:galactosyltransferase activity"/>
    <property type="evidence" value="ECO:0007669"/>
    <property type="project" value="TreeGrafter"/>
</dbReference>
<feature type="transmembrane region" description="Helical" evidence="11">
    <location>
        <begin position="16"/>
        <end position="39"/>
    </location>
</feature>
<evidence type="ECO:0000259" key="13">
    <source>
        <dbReference type="Pfam" id="PF02709"/>
    </source>
</evidence>
<evidence type="ECO:0000313" key="19">
    <source>
        <dbReference type="RefSeq" id="XP_013398122.1"/>
    </source>
</evidence>
<keyword evidence="10 11" id="KW-0325">Glycoprotein</keyword>
<feature type="region of interest" description="Disordered" evidence="12">
    <location>
        <begin position="97"/>
        <end position="162"/>
    </location>
</feature>
<name>A0A1S3IJQ9_LINAN</name>
<reference evidence="16 17" key="1">
    <citation type="submission" date="2025-04" db="UniProtKB">
        <authorList>
            <consortium name="RefSeq"/>
        </authorList>
    </citation>
    <scope>IDENTIFICATION</scope>
    <source>
        <tissue evidence="16 17">Gonads</tissue>
    </source>
</reference>
<evidence type="ECO:0000313" key="17">
    <source>
        <dbReference type="RefSeq" id="XP_013398120.1"/>
    </source>
</evidence>
<dbReference type="AlphaFoldDB" id="A0A1S3IJQ9"/>
<dbReference type="GO" id="GO:0005975">
    <property type="term" value="P:carbohydrate metabolic process"/>
    <property type="evidence" value="ECO:0007669"/>
    <property type="project" value="InterPro"/>
</dbReference>
<evidence type="ECO:0000313" key="16">
    <source>
        <dbReference type="RefSeq" id="XP_013398119.1"/>
    </source>
</evidence>
<evidence type="ECO:0000256" key="1">
    <source>
        <dbReference type="ARBA" id="ARBA00004606"/>
    </source>
</evidence>
<dbReference type="GeneID" id="106164683"/>
<dbReference type="RefSeq" id="XP_013398121.1">
    <property type="nucleotide sequence ID" value="XM_013542667.1"/>
</dbReference>
<keyword evidence="6 11" id="KW-0812">Transmembrane</keyword>
<comment type="pathway">
    <text evidence="2 11">Protein modification; protein glycosylation.</text>
</comment>
<evidence type="ECO:0000256" key="12">
    <source>
        <dbReference type="SAM" id="MobiDB-lite"/>
    </source>
</evidence>
<evidence type="ECO:0000256" key="2">
    <source>
        <dbReference type="ARBA" id="ARBA00004922"/>
    </source>
</evidence>
<dbReference type="GO" id="GO:0016020">
    <property type="term" value="C:membrane"/>
    <property type="evidence" value="ECO:0007669"/>
    <property type="project" value="UniProtKB-SubCell"/>
</dbReference>
<feature type="domain" description="Galactosyltransferase C-terminal" evidence="13">
    <location>
        <begin position="303"/>
        <end position="381"/>
    </location>
</feature>
<evidence type="ECO:0000256" key="7">
    <source>
        <dbReference type="ARBA" id="ARBA00022968"/>
    </source>
</evidence>
<dbReference type="Pfam" id="PF02709">
    <property type="entry name" value="Glyco_transf_7C"/>
    <property type="match status" value="1"/>
</dbReference>
<dbReference type="Pfam" id="PF13733">
    <property type="entry name" value="Glyco_transf_7N"/>
    <property type="match status" value="1"/>
</dbReference>
<dbReference type="RefSeq" id="XP_013398122.1">
    <property type="nucleotide sequence ID" value="XM_013542668.1"/>
</dbReference>